<dbReference type="GO" id="GO:0046872">
    <property type="term" value="F:metal ion binding"/>
    <property type="evidence" value="ECO:0007669"/>
    <property type="project" value="UniProtKB-UniRule"/>
</dbReference>
<comment type="caution">
    <text evidence="7">The sequence shown here is derived from an EMBL/GenBank/DDBJ whole genome shotgun (WGS) entry which is preliminary data.</text>
</comment>
<evidence type="ECO:0000313" key="7">
    <source>
        <dbReference type="EMBL" id="RDE70581.1"/>
    </source>
</evidence>
<dbReference type="AlphaFoldDB" id="A0A369YFJ3"/>
<dbReference type="CDD" id="cd07402">
    <property type="entry name" value="MPP_GpdQ"/>
    <property type="match status" value="1"/>
</dbReference>
<feature type="binding site" evidence="5">
    <location>
        <position position="64"/>
    </location>
    <ligand>
        <name>Fe cation</name>
        <dbReference type="ChEBI" id="CHEBI:24875"/>
        <label>1</label>
    </ligand>
</feature>
<evidence type="ECO:0000256" key="1">
    <source>
        <dbReference type="ARBA" id="ARBA00022723"/>
    </source>
</evidence>
<feature type="domain" description="Calcineurin-like phosphoesterase" evidence="6">
    <location>
        <begin position="14"/>
        <end position="207"/>
    </location>
</feature>
<evidence type="ECO:0000313" key="8">
    <source>
        <dbReference type="Proteomes" id="UP000253872"/>
    </source>
</evidence>
<gene>
    <name evidence="5" type="primary">cpdA</name>
    <name evidence="7" type="ORF">DPV93_08625</name>
</gene>
<feature type="binding site" evidence="5">
    <location>
        <begin position="94"/>
        <end position="95"/>
    </location>
    <ligand>
        <name>AMP</name>
        <dbReference type="ChEBI" id="CHEBI:456215"/>
    </ligand>
</feature>
<dbReference type="GO" id="GO:0000166">
    <property type="term" value="F:nucleotide binding"/>
    <property type="evidence" value="ECO:0007669"/>
    <property type="project" value="UniProtKB-UniRule"/>
</dbReference>
<comment type="function">
    <text evidence="5">Hydrolyzes cAMP to 5'-AMP. Plays an important regulatory role in modulating the intracellular concentration of cAMP, thereby influencing cAMP-dependent processes.</text>
</comment>
<dbReference type="EMBL" id="QEPN01000007">
    <property type="protein sequence ID" value="RDE70581.1"/>
    <property type="molecule type" value="Genomic_DNA"/>
</dbReference>
<evidence type="ECO:0000256" key="3">
    <source>
        <dbReference type="ARBA" id="ARBA00023004"/>
    </source>
</evidence>
<dbReference type="GO" id="GO:0004115">
    <property type="term" value="F:3',5'-cyclic-AMP phosphodiesterase activity"/>
    <property type="evidence" value="ECO:0007669"/>
    <property type="project" value="UniProtKB-UniRule"/>
</dbReference>
<keyword evidence="3 5" id="KW-0408">Iron</keyword>
<dbReference type="STRING" id="1035839.GCA_000238795_00865"/>
<evidence type="ECO:0000256" key="4">
    <source>
        <dbReference type="ARBA" id="ARBA00025742"/>
    </source>
</evidence>
<dbReference type="InterPro" id="IPR026575">
    <property type="entry name" value="GpdQ/CpdA-like"/>
</dbReference>
<keyword evidence="5" id="KW-0547">Nucleotide-binding</keyword>
<keyword evidence="5" id="KW-0114">cAMP</keyword>
<feature type="binding site" evidence="5">
    <location>
        <position position="23"/>
    </location>
    <ligand>
        <name>AMP</name>
        <dbReference type="ChEBI" id="CHEBI:456215"/>
    </ligand>
</feature>
<evidence type="ECO:0000256" key="2">
    <source>
        <dbReference type="ARBA" id="ARBA00022801"/>
    </source>
</evidence>
<feature type="binding site" evidence="5">
    <location>
        <position position="165"/>
    </location>
    <ligand>
        <name>Fe cation</name>
        <dbReference type="ChEBI" id="CHEBI:24875"/>
        <label>2</label>
    </ligand>
</feature>
<accession>A0A369YFJ3</accession>
<dbReference type="PANTHER" id="PTHR42988:SF2">
    <property type="entry name" value="CYCLIC NUCLEOTIDE PHOSPHODIESTERASE CBUA0032-RELATED"/>
    <property type="match status" value="1"/>
</dbReference>
<feature type="binding site" evidence="5">
    <location>
        <position position="94"/>
    </location>
    <ligand>
        <name>Fe cation</name>
        <dbReference type="ChEBI" id="CHEBI:24875"/>
        <label>2</label>
    </ligand>
</feature>
<dbReference type="InterPro" id="IPR029052">
    <property type="entry name" value="Metallo-depent_PP-like"/>
</dbReference>
<feature type="binding site" evidence="5">
    <location>
        <position position="21"/>
    </location>
    <ligand>
        <name>Fe cation</name>
        <dbReference type="ChEBI" id="CHEBI:24875"/>
        <label>1</label>
    </ligand>
</feature>
<sequence length="276" mass="31440">MQQVYELKKEATEIRLLQLTDMHLFSDPQAKLLGVNTQVSFQAVLDEVMAEPQPHFDAVLATGDLIQDSQVEGYDYFAQMVQPLASPVFWLEGNHDEQPQMHMKLASYPYICAEKQILAGKHWQILLLNSQVSGCPSGYLSKEQLIWLDAKLTEHTERFCLIALHHNLLPTHCAWLDQHCLQNTEHLAEVLAPFKQIKAILHGHIHQTVDSNWHGIRVLSTPSTCIQFKPNCDEFTLDLLAPGWRELVLKADGQIETVVKRLKTQTFLPNLEAKGY</sequence>
<comment type="similarity">
    <text evidence="4 5">Belongs to the cyclic nucleotide phosphodiesterase class-III family.</text>
</comment>
<dbReference type="InterPro" id="IPR050884">
    <property type="entry name" value="CNP_phosphodiesterase-III"/>
</dbReference>
<evidence type="ECO:0000256" key="5">
    <source>
        <dbReference type="HAMAP-Rule" id="MF_00905"/>
    </source>
</evidence>
<feature type="binding site" evidence="5">
    <location>
        <position position="64"/>
    </location>
    <ligand>
        <name>AMP</name>
        <dbReference type="ChEBI" id="CHEBI:456215"/>
    </ligand>
</feature>
<evidence type="ECO:0000259" key="6">
    <source>
        <dbReference type="Pfam" id="PF00149"/>
    </source>
</evidence>
<feature type="binding site" evidence="5">
    <location>
        <position position="64"/>
    </location>
    <ligand>
        <name>Fe cation</name>
        <dbReference type="ChEBI" id="CHEBI:24875"/>
        <label>2</label>
    </ligand>
</feature>
<feature type="binding site" evidence="5">
    <location>
        <position position="204"/>
    </location>
    <ligand>
        <name>Fe cation</name>
        <dbReference type="ChEBI" id="CHEBI:24875"/>
        <label>2</label>
    </ligand>
</feature>
<organism evidence="7 8">
    <name type="scientific">Haemophilus sputorum</name>
    <dbReference type="NCBI Taxonomy" id="1078480"/>
    <lineage>
        <taxon>Bacteria</taxon>
        <taxon>Pseudomonadati</taxon>
        <taxon>Pseudomonadota</taxon>
        <taxon>Gammaproteobacteria</taxon>
        <taxon>Pasteurellales</taxon>
        <taxon>Pasteurellaceae</taxon>
        <taxon>Haemophilus</taxon>
    </lineage>
</organism>
<name>A0A369YFJ3_9PAST</name>
<comment type="cofactor">
    <cofactor evidence="5">
        <name>Fe(2+)</name>
        <dbReference type="ChEBI" id="CHEBI:29033"/>
    </cofactor>
    <text evidence="5">Binds 2 Fe(2+) ions per subunit.</text>
</comment>
<comment type="catalytic activity">
    <reaction evidence="5">
        <text>3',5'-cyclic AMP + H2O = AMP + H(+)</text>
        <dbReference type="Rhea" id="RHEA:25277"/>
        <dbReference type="ChEBI" id="CHEBI:15377"/>
        <dbReference type="ChEBI" id="CHEBI:15378"/>
        <dbReference type="ChEBI" id="CHEBI:58165"/>
        <dbReference type="ChEBI" id="CHEBI:456215"/>
        <dbReference type="EC" id="3.1.4.53"/>
    </reaction>
</comment>
<feature type="binding site" evidence="5">
    <location>
        <position position="23"/>
    </location>
    <ligand>
        <name>Fe cation</name>
        <dbReference type="ChEBI" id="CHEBI:24875"/>
        <label>1</label>
    </ligand>
</feature>
<feature type="binding site" evidence="5">
    <location>
        <position position="206"/>
    </location>
    <ligand>
        <name>AMP</name>
        <dbReference type="ChEBI" id="CHEBI:456215"/>
    </ligand>
</feature>
<dbReference type="SUPFAM" id="SSF56300">
    <property type="entry name" value="Metallo-dependent phosphatases"/>
    <property type="match status" value="1"/>
</dbReference>
<dbReference type="Gene3D" id="3.60.21.10">
    <property type="match status" value="1"/>
</dbReference>
<dbReference type="PANTHER" id="PTHR42988">
    <property type="entry name" value="PHOSPHOHYDROLASE"/>
    <property type="match status" value="1"/>
</dbReference>
<dbReference type="InterPro" id="IPR004843">
    <property type="entry name" value="Calcineurin-like_PHP"/>
</dbReference>
<dbReference type="InterPro" id="IPR046379">
    <property type="entry name" value="cAMP_phosphodiest_CpdA"/>
</dbReference>
<keyword evidence="2 5" id="KW-0378">Hydrolase</keyword>
<keyword evidence="1 5" id="KW-0479">Metal-binding</keyword>
<proteinExistence type="inferred from homology"/>
<protein>
    <recommendedName>
        <fullName evidence="5">3',5'-cyclic adenosine monophosphate phosphodiesterase CpdA</fullName>
        <shortName evidence="5">3',5'-cyclic AMP phosphodiesterase</shortName>
        <shortName evidence="5">cAMP phosphodiesterase</shortName>
        <ecNumber evidence="5">3.1.4.53</ecNumber>
    </recommendedName>
</protein>
<dbReference type="HAMAP" id="MF_00905">
    <property type="entry name" value="cAMP_phosphodiest_CpdA"/>
    <property type="match status" value="1"/>
</dbReference>
<dbReference type="RefSeq" id="WP_111403688.1">
    <property type="nucleotide sequence ID" value="NZ_QEPN01000007.1"/>
</dbReference>
<feature type="binding site" evidence="5">
    <location>
        <position position="206"/>
    </location>
    <ligand>
        <name>Fe cation</name>
        <dbReference type="ChEBI" id="CHEBI:24875"/>
        <label>1</label>
    </ligand>
</feature>
<dbReference type="Proteomes" id="UP000253872">
    <property type="component" value="Unassembled WGS sequence"/>
</dbReference>
<dbReference type="Pfam" id="PF00149">
    <property type="entry name" value="Metallophos"/>
    <property type="match status" value="1"/>
</dbReference>
<dbReference type="NCBIfam" id="NF008359">
    <property type="entry name" value="PRK11148.1"/>
    <property type="match status" value="1"/>
</dbReference>
<reference evidence="7 8" key="1">
    <citation type="submission" date="2018-05" db="EMBL/GenBank/DDBJ databases">
        <title>Draft Genome Sequences for a Diverse set of 7 Haemophilus Species.</title>
        <authorList>
            <person name="Nichols M."/>
            <person name="Topaz N."/>
            <person name="Wang X."/>
            <person name="Wang X."/>
            <person name="Boxrud D."/>
        </authorList>
    </citation>
    <scope>NUCLEOTIDE SEQUENCE [LARGE SCALE GENOMIC DNA]</scope>
    <source>
        <strain evidence="7 8">C2002001239</strain>
    </source>
</reference>
<dbReference type="EC" id="3.1.4.53" evidence="5"/>